<accession>A0A1Y6FHM4</accession>
<dbReference type="SUPFAM" id="SSF110087">
    <property type="entry name" value="DR1885-like metal-binding protein"/>
    <property type="match status" value="1"/>
</dbReference>
<dbReference type="EMBL" id="FXWG01000003">
    <property type="protein sequence ID" value="SMQ74498.1"/>
    <property type="molecule type" value="Genomic_DNA"/>
</dbReference>
<sequence length="159" mass="16640">MKMNGFAVALLAGASLAVSACGGNEAPVEAEPEGVPGMSVENARMVLAPVAGNPAAVYFDLSYEGDRGLTIRRADVADAESAMLHDYGEYDFKVQMMEALPIGIKKGDKVSFEPGAKHVMAMNVSPDLKPGDTTEVTLTVSGGDKFSFPAEVRAAGEDR</sequence>
<feature type="chain" id="PRO_5012373562" description="Copper(I)-binding protein" evidence="1">
    <location>
        <begin position="21"/>
        <end position="159"/>
    </location>
</feature>
<reference evidence="3" key="1">
    <citation type="submission" date="2017-04" db="EMBL/GenBank/DDBJ databases">
        <authorList>
            <person name="Varghese N."/>
            <person name="Submissions S."/>
        </authorList>
    </citation>
    <scope>NUCLEOTIDE SEQUENCE [LARGE SCALE GENOMIC DNA]</scope>
</reference>
<dbReference type="Gene3D" id="2.60.40.1890">
    <property type="entry name" value="PCu(A)C copper chaperone"/>
    <property type="match status" value="1"/>
</dbReference>
<dbReference type="PANTHER" id="PTHR36302:SF1">
    <property type="entry name" value="COPPER CHAPERONE PCU(A)C"/>
    <property type="match status" value="1"/>
</dbReference>
<evidence type="ECO:0000256" key="1">
    <source>
        <dbReference type="SAM" id="SignalP"/>
    </source>
</evidence>
<name>A0A1Y6FHM4_9SPHN</name>
<dbReference type="InterPro" id="IPR036182">
    <property type="entry name" value="PCuAC_sf"/>
</dbReference>
<dbReference type="InterPro" id="IPR007410">
    <property type="entry name" value="LpqE-like"/>
</dbReference>
<evidence type="ECO:0008006" key="4">
    <source>
        <dbReference type="Google" id="ProtNLM"/>
    </source>
</evidence>
<dbReference type="AlphaFoldDB" id="A0A1Y6FHM4"/>
<feature type="signal peptide" evidence="1">
    <location>
        <begin position="1"/>
        <end position="20"/>
    </location>
</feature>
<evidence type="ECO:0000313" key="3">
    <source>
        <dbReference type="Proteomes" id="UP000194420"/>
    </source>
</evidence>
<protein>
    <recommendedName>
        <fullName evidence="4">Copper(I)-binding protein</fullName>
    </recommendedName>
</protein>
<dbReference type="PROSITE" id="PS51257">
    <property type="entry name" value="PROKAR_LIPOPROTEIN"/>
    <property type="match status" value="1"/>
</dbReference>
<keyword evidence="1" id="KW-0732">Signal</keyword>
<keyword evidence="3" id="KW-1185">Reference proteome</keyword>
<dbReference type="InterPro" id="IPR058248">
    <property type="entry name" value="Lxx211020-like"/>
</dbReference>
<gene>
    <name evidence="2" type="ORF">SAMN06297468_2709</name>
</gene>
<dbReference type="PANTHER" id="PTHR36302">
    <property type="entry name" value="BLR7088 PROTEIN"/>
    <property type="match status" value="1"/>
</dbReference>
<evidence type="ECO:0000313" key="2">
    <source>
        <dbReference type="EMBL" id="SMQ74498.1"/>
    </source>
</evidence>
<organism evidence="2 3">
    <name type="scientific">Altererythrobacter xiamenensis</name>
    <dbReference type="NCBI Taxonomy" id="1316679"/>
    <lineage>
        <taxon>Bacteria</taxon>
        <taxon>Pseudomonadati</taxon>
        <taxon>Pseudomonadota</taxon>
        <taxon>Alphaproteobacteria</taxon>
        <taxon>Sphingomonadales</taxon>
        <taxon>Erythrobacteraceae</taxon>
        <taxon>Altererythrobacter</taxon>
    </lineage>
</organism>
<dbReference type="Pfam" id="PF04314">
    <property type="entry name" value="PCuAC"/>
    <property type="match status" value="1"/>
</dbReference>
<dbReference type="Proteomes" id="UP000194420">
    <property type="component" value="Unassembled WGS sequence"/>
</dbReference>
<proteinExistence type="predicted"/>